<evidence type="ECO:0000259" key="3">
    <source>
        <dbReference type="PROSITE" id="PS50110"/>
    </source>
</evidence>
<proteinExistence type="predicted"/>
<dbReference type="RefSeq" id="WP_377720711.1">
    <property type="nucleotide sequence ID" value="NZ_JBHSAM010000031.1"/>
</dbReference>
<keyword evidence="5" id="KW-1185">Reference proteome</keyword>
<protein>
    <submittedName>
        <fullName evidence="4">Response regulator</fullName>
    </submittedName>
</protein>
<name>A0ABV8K7U0_9BACL</name>
<dbReference type="PANTHER" id="PTHR44591">
    <property type="entry name" value="STRESS RESPONSE REGULATOR PROTEIN 1"/>
    <property type="match status" value="1"/>
</dbReference>
<dbReference type="InterPro" id="IPR011006">
    <property type="entry name" value="CheY-like_superfamily"/>
</dbReference>
<dbReference type="Proteomes" id="UP001595715">
    <property type="component" value="Unassembled WGS sequence"/>
</dbReference>
<evidence type="ECO:0000313" key="5">
    <source>
        <dbReference type="Proteomes" id="UP001595715"/>
    </source>
</evidence>
<evidence type="ECO:0000313" key="4">
    <source>
        <dbReference type="EMBL" id="MFC4102083.1"/>
    </source>
</evidence>
<reference evidence="5" key="1">
    <citation type="journal article" date="2019" name="Int. J. Syst. Evol. Microbiol.">
        <title>The Global Catalogue of Microorganisms (GCM) 10K type strain sequencing project: providing services to taxonomists for standard genome sequencing and annotation.</title>
        <authorList>
            <consortium name="The Broad Institute Genomics Platform"/>
            <consortium name="The Broad Institute Genome Sequencing Center for Infectious Disease"/>
            <person name="Wu L."/>
            <person name="Ma J."/>
        </authorList>
    </citation>
    <scope>NUCLEOTIDE SEQUENCE [LARGE SCALE GENOMIC DNA]</scope>
    <source>
        <strain evidence="5">IBRC-M 10987</strain>
    </source>
</reference>
<dbReference type="SUPFAM" id="SSF52172">
    <property type="entry name" value="CheY-like"/>
    <property type="match status" value="1"/>
</dbReference>
<dbReference type="PROSITE" id="PS50110">
    <property type="entry name" value="RESPONSE_REGULATORY"/>
    <property type="match status" value="1"/>
</dbReference>
<dbReference type="EMBL" id="JBHSAM010000031">
    <property type="protein sequence ID" value="MFC4102083.1"/>
    <property type="molecule type" value="Genomic_DNA"/>
</dbReference>
<dbReference type="SMART" id="SM00448">
    <property type="entry name" value="REC"/>
    <property type="match status" value="1"/>
</dbReference>
<evidence type="ECO:0000256" key="2">
    <source>
        <dbReference type="PROSITE-ProRule" id="PRU00169"/>
    </source>
</evidence>
<comment type="caution">
    <text evidence="4">The sequence shown here is derived from an EMBL/GenBank/DDBJ whole genome shotgun (WGS) entry which is preliminary data.</text>
</comment>
<dbReference type="Gene3D" id="3.40.50.2300">
    <property type="match status" value="1"/>
</dbReference>
<dbReference type="Pfam" id="PF00072">
    <property type="entry name" value="Response_reg"/>
    <property type="match status" value="1"/>
</dbReference>
<dbReference type="PANTHER" id="PTHR44591:SF3">
    <property type="entry name" value="RESPONSE REGULATORY DOMAIN-CONTAINING PROTEIN"/>
    <property type="match status" value="1"/>
</dbReference>
<dbReference type="InterPro" id="IPR001789">
    <property type="entry name" value="Sig_transdc_resp-reg_receiver"/>
</dbReference>
<keyword evidence="1 2" id="KW-0597">Phosphoprotein</keyword>
<evidence type="ECO:0000256" key="1">
    <source>
        <dbReference type="ARBA" id="ARBA00022553"/>
    </source>
</evidence>
<dbReference type="CDD" id="cd00156">
    <property type="entry name" value="REC"/>
    <property type="match status" value="1"/>
</dbReference>
<dbReference type="InterPro" id="IPR050595">
    <property type="entry name" value="Bact_response_regulator"/>
</dbReference>
<organism evidence="4 5">
    <name type="scientific">Paenibacillus xanthanilyticus</name>
    <dbReference type="NCBI Taxonomy" id="1783531"/>
    <lineage>
        <taxon>Bacteria</taxon>
        <taxon>Bacillati</taxon>
        <taxon>Bacillota</taxon>
        <taxon>Bacilli</taxon>
        <taxon>Bacillales</taxon>
        <taxon>Paenibacillaceae</taxon>
        <taxon>Paenibacillus</taxon>
    </lineage>
</organism>
<feature type="domain" description="Response regulatory" evidence="3">
    <location>
        <begin position="3"/>
        <end position="108"/>
    </location>
</feature>
<accession>A0ABV8K7U0</accession>
<feature type="modified residue" description="4-aspartylphosphate" evidence="2">
    <location>
        <position position="53"/>
    </location>
</feature>
<gene>
    <name evidence="4" type="ORF">ACFOZ8_20835</name>
</gene>
<sequence>MARVLLADDNESVLFLLNEVVSFLGHEVVACCRDGAQAKEAYMSCLPDIVIMDYNMPKLNGIQVAKWMMQNNESMTKIIICSGDIEAEIIRPIREYYEREYHCYRKNK</sequence>